<dbReference type="GO" id="GO:0009279">
    <property type="term" value="C:cell outer membrane"/>
    <property type="evidence" value="ECO:0007669"/>
    <property type="project" value="UniProtKB-SubCell"/>
</dbReference>
<keyword evidence="5" id="KW-0812">Transmembrane</keyword>
<evidence type="ECO:0008006" key="8">
    <source>
        <dbReference type="Google" id="ProtNLM"/>
    </source>
</evidence>
<evidence type="ECO:0000256" key="2">
    <source>
        <dbReference type="ARBA" id="ARBA00004418"/>
    </source>
</evidence>
<comment type="subcellular location">
    <subcellularLocation>
        <location evidence="1">Cell outer membrane</location>
        <topology evidence="1">Single-pass membrane protein</topology>
    </subcellularLocation>
    <subcellularLocation>
        <location evidence="2">Periplasm</location>
    </subcellularLocation>
</comment>
<dbReference type="SUPFAM" id="SSF54523">
    <property type="entry name" value="Pili subunits"/>
    <property type="match status" value="1"/>
</dbReference>
<keyword evidence="3" id="KW-0574">Periplasm</keyword>
<evidence type="ECO:0000256" key="1">
    <source>
        <dbReference type="ARBA" id="ARBA00004203"/>
    </source>
</evidence>
<protein>
    <recommendedName>
        <fullName evidence="8">Prepilin-type cleavage/methylation domain-containing protein</fullName>
    </recommendedName>
</protein>
<dbReference type="Proteomes" id="UP000236379">
    <property type="component" value="Unassembled WGS sequence"/>
</dbReference>
<dbReference type="RefSeq" id="WP_103310934.1">
    <property type="nucleotide sequence ID" value="NZ_PPPD01000001.1"/>
</dbReference>
<proteinExistence type="predicted"/>
<dbReference type="GO" id="GO:0042597">
    <property type="term" value="C:periplasmic space"/>
    <property type="evidence" value="ECO:0007669"/>
    <property type="project" value="UniProtKB-SubCell"/>
</dbReference>
<comment type="caution">
    <text evidence="6">The sequence shown here is derived from an EMBL/GenBank/DDBJ whole genome shotgun (WGS) entry which is preliminary data.</text>
</comment>
<reference evidence="6 7" key="1">
    <citation type="submission" date="2018-01" db="EMBL/GenBank/DDBJ databases">
        <title>Deinococcus koreensis sp. nov., a radiation-resistant bacterium isolated from river water.</title>
        <authorList>
            <person name="Choi A."/>
        </authorList>
    </citation>
    <scope>NUCLEOTIDE SEQUENCE [LARGE SCALE GENOMIC DNA]</scope>
    <source>
        <strain evidence="6 7">SJW1-2</strain>
    </source>
</reference>
<keyword evidence="5" id="KW-1133">Transmembrane helix</keyword>
<dbReference type="InterPro" id="IPR012902">
    <property type="entry name" value="N_methyl_site"/>
</dbReference>
<dbReference type="InterPro" id="IPR045584">
    <property type="entry name" value="Pilin-like"/>
</dbReference>
<gene>
    <name evidence="6" type="ORF">CVO96_04780</name>
</gene>
<evidence type="ECO:0000256" key="5">
    <source>
        <dbReference type="SAM" id="Phobius"/>
    </source>
</evidence>
<dbReference type="PROSITE" id="PS00409">
    <property type="entry name" value="PROKAR_NTER_METHYL"/>
    <property type="match status" value="1"/>
</dbReference>
<keyword evidence="7" id="KW-1185">Reference proteome</keyword>
<dbReference type="OrthoDB" id="63128at2"/>
<feature type="transmembrane region" description="Helical" evidence="5">
    <location>
        <begin position="17"/>
        <end position="38"/>
    </location>
</feature>
<sequence>MSAAPCGGPRAGPPPSAGFTLIELLVAVALGLAILVVASDLLISSSRSASDVQGRNELLQESQIAQNYLVGQLREAVYVFPQGTALTLGSSGYATQNPVSGGQTWTVNAGAPIVAFVRPPSLLPGSPDPLVSGSTVGSCKNAAGAGVNDQRACYKFMAYYPVSRSVWVGGATSENRPAEDSANPTRWVLVEYRSNYLDPPSLASLSAAAYSRTGGEARLLLDYVQPPALALPDTPPLFQTGNLGGGSAVNQRPGDFNVTVNLAVSRRIGRRDVTVPGRGASALDSVTTVVVVPRNLGNLPD</sequence>
<name>A0A2K3UW57_9DEIO</name>
<dbReference type="AlphaFoldDB" id="A0A2K3UW57"/>
<evidence type="ECO:0000256" key="4">
    <source>
        <dbReference type="ARBA" id="ARBA00023237"/>
    </source>
</evidence>
<keyword evidence="4" id="KW-0998">Cell outer membrane</keyword>
<dbReference type="EMBL" id="PPPD01000001">
    <property type="protein sequence ID" value="PNY80774.1"/>
    <property type="molecule type" value="Genomic_DNA"/>
</dbReference>
<evidence type="ECO:0000313" key="7">
    <source>
        <dbReference type="Proteomes" id="UP000236379"/>
    </source>
</evidence>
<evidence type="ECO:0000256" key="3">
    <source>
        <dbReference type="ARBA" id="ARBA00022764"/>
    </source>
</evidence>
<accession>A0A2K3UW57</accession>
<organism evidence="6 7">
    <name type="scientific">Deinococcus koreensis</name>
    <dbReference type="NCBI Taxonomy" id="2054903"/>
    <lineage>
        <taxon>Bacteria</taxon>
        <taxon>Thermotogati</taxon>
        <taxon>Deinococcota</taxon>
        <taxon>Deinococci</taxon>
        <taxon>Deinococcales</taxon>
        <taxon>Deinococcaceae</taxon>
        <taxon>Deinococcus</taxon>
    </lineage>
</organism>
<dbReference type="NCBIfam" id="TIGR02532">
    <property type="entry name" value="IV_pilin_GFxxxE"/>
    <property type="match status" value="1"/>
</dbReference>
<dbReference type="Pfam" id="PF07963">
    <property type="entry name" value="N_methyl"/>
    <property type="match status" value="1"/>
</dbReference>
<keyword evidence="5" id="KW-0472">Membrane</keyword>
<evidence type="ECO:0000313" key="6">
    <source>
        <dbReference type="EMBL" id="PNY80774.1"/>
    </source>
</evidence>